<evidence type="ECO:0008006" key="3">
    <source>
        <dbReference type="Google" id="ProtNLM"/>
    </source>
</evidence>
<sequence length="465" mass="53737">IDGRVIPRVQAHRFLGVILDRNLKGKDHLKYLIEKGRKISNVISSLSGIVWGSHPGLLLLLYRSTFRSAVEYGCQFFVWSPSSADFVKLQRLQYRIIREQSFSIRLNLIASKFIYKAMASKFSPVYRTLEEMEIVATRKKRKIDAIKGSRLFKQYVTTRAEKRSVFRSTFPPAFWYSYEIFSLELNYVNDMKDCKDKDNKLFMKAFFFHASFQFRQNATSFYTDDSKDEDCAGAVVVSLEMNDSKSALEALCNPQGIHRNYIIYYIKKAFYEIQKQGKSVTLFWVPAHVGIPGNETADLAAKDAAINGFKPPFRVPYEDMLAESTAQAKRQSVESMKVVSAIKGTLYYENFYSQSKHTWFHDFHISREEIIHVNRIRSNHINVNESLYRVNMTESPACECGDPRQSINHLIFHCDKYSNNSIPIRNFIANKFPDSPQNLLPALNPPSPKICRLLLAFMKANELFF</sequence>
<proteinExistence type="predicted"/>
<dbReference type="SUPFAM" id="SSF53098">
    <property type="entry name" value="Ribonuclease H-like"/>
    <property type="match status" value="1"/>
</dbReference>
<dbReference type="InterPro" id="IPR012337">
    <property type="entry name" value="RNaseH-like_sf"/>
</dbReference>
<accession>A0A151ILI3</accession>
<protein>
    <recommendedName>
        <fullName evidence="3">RNase H type-1 domain-containing protein</fullName>
    </recommendedName>
</protein>
<dbReference type="GO" id="GO:0003676">
    <property type="term" value="F:nucleic acid binding"/>
    <property type="evidence" value="ECO:0007669"/>
    <property type="project" value="InterPro"/>
</dbReference>
<evidence type="ECO:0000313" key="2">
    <source>
        <dbReference type="Proteomes" id="UP000078542"/>
    </source>
</evidence>
<dbReference type="Gene3D" id="3.30.420.10">
    <property type="entry name" value="Ribonuclease H-like superfamily/Ribonuclease H"/>
    <property type="match status" value="1"/>
</dbReference>
<reference evidence="1 2" key="1">
    <citation type="submission" date="2016-03" db="EMBL/GenBank/DDBJ databases">
        <title>Cyphomyrmex costatus WGS genome.</title>
        <authorList>
            <person name="Nygaard S."/>
            <person name="Hu H."/>
            <person name="Boomsma J."/>
            <person name="Zhang G."/>
        </authorList>
    </citation>
    <scope>NUCLEOTIDE SEQUENCE [LARGE SCALE GENOMIC DNA]</scope>
    <source>
        <strain evidence="1">MS0001</strain>
        <tissue evidence="1">Whole body</tissue>
    </source>
</reference>
<dbReference type="EMBL" id="KQ977107">
    <property type="protein sequence ID" value="KYN05751.1"/>
    <property type="molecule type" value="Genomic_DNA"/>
</dbReference>
<dbReference type="STRING" id="456900.A0A151ILI3"/>
<dbReference type="Proteomes" id="UP000078542">
    <property type="component" value="Unassembled WGS sequence"/>
</dbReference>
<dbReference type="InterPro" id="IPR036397">
    <property type="entry name" value="RNaseH_sf"/>
</dbReference>
<evidence type="ECO:0000313" key="1">
    <source>
        <dbReference type="EMBL" id="KYN05751.1"/>
    </source>
</evidence>
<dbReference type="CDD" id="cd09276">
    <property type="entry name" value="Rnase_HI_RT_non_LTR"/>
    <property type="match status" value="1"/>
</dbReference>
<gene>
    <name evidence="1" type="ORF">ALC62_03316</name>
</gene>
<feature type="non-terminal residue" evidence="1">
    <location>
        <position position="1"/>
    </location>
</feature>
<keyword evidence="2" id="KW-1185">Reference proteome</keyword>
<name>A0A151ILI3_9HYME</name>
<organism evidence="1 2">
    <name type="scientific">Cyphomyrmex costatus</name>
    <dbReference type="NCBI Taxonomy" id="456900"/>
    <lineage>
        <taxon>Eukaryota</taxon>
        <taxon>Metazoa</taxon>
        <taxon>Ecdysozoa</taxon>
        <taxon>Arthropoda</taxon>
        <taxon>Hexapoda</taxon>
        <taxon>Insecta</taxon>
        <taxon>Pterygota</taxon>
        <taxon>Neoptera</taxon>
        <taxon>Endopterygota</taxon>
        <taxon>Hymenoptera</taxon>
        <taxon>Apocrita</taxon>
        <taxon>Aculeata</taxon>
        <taxon>Formicoidea</taxon>
        <taxon>Formicidae</taxon>
        <taxon>Myrmicinae</taxon>
        <taxon>Cyphomyrmex</taxon>
    </lineage>
</organism>
<dbReference type="AlphaFoldDB" id="A0A151ILI3"/>